<proteinExistence type="inferred from homology"/>
<dbReference type="Proteomes" id="UP000242525">
    <property type="component" value="Unassembled WGS sequence"/>
</dbReference>
<feature type="domain" description="DOP1-like middle TPR" evidence="9">
    <location>
        <begin position="358"/>
        <end position="548"/>
    </location>
</feature>
<evidence type="ECO:0000313" key="11">
    <source>
        <dbReference type="EMBL" id="CDO57318.1"/>
    </source>
</evidence>
<sequence length="1728" mass="194608">MANLSAPSILRSMSPLPFISKSEDNHDPKFKRYASNIEKALVSWDSVEEWADYISFLGKLHKALKSYSYNTIPNSLQISNRLAQCLHPDLPSGVHQKAIDVYNSIFTILESKSDNGSGEVDNPDLANIWIPGLLPLMSYASINVKPLLVDLFTKHILTLNSLRNILFSLIFSLLPGIDDESNESFDAVFKLITKIKNKVNDDSHFWQCFFLVVISSSDKRLGALVWMNRNLPKFNSVLSSNADPPTDKTSAFQALSYDAQTTIIPETGLLIRAFCKGLEDDQILVQRGFLELLVKNLELQSPALQIITTQEDLKLLLVSACSTVLRRDVSLNRRLWNWLLGPEPSDENSTAALTRAEYFNAYGANQLVTGLLELINSTSDNVPDCTKPYKLCHSIMDRWEIGSAVVPHVLLPIIKSVRNAENSSHYPEILRSASAFFDVVEAVNIWSDCLGLILESTEESLSLFLFVLETFNVQEEEMLVQHLPLMLISLLLSSTPNSTNFTNTKLRLLKELIDLIPERAYLPIEHSTVTNEQIQSEVFVLDQIKQYYSRSPEDESDSLPFSPASISFILQSHMTLHTVNFIKTRNEKLGGHFCLFLAEILSKIPQQSSWRDDSLVSALESLTNDTSLSYPFVSDINILFISIFHGLTPREVDSFINIIVKMFWTSLTSVSGIHEVEVVKSLWQLQEKLQDRRIESVLASLFVDKSFVPEQRGRALAALWNHSSDRSNAEIMLNRCIFLLIESLVNSSSLEYVVAKHWIELVVAGGSVNRLLNLITSPLLSTKFIHRASLEFTSDDDLEIFTYHSKILLGVLKAHPYLKKVFTHEFVPMKNTTGLIYQQESFENKDNTYSIIIKHTILRLFSYKIPRFEIFGSYASALATSLDLLQELMSSDIDDILEILGSLVRLLKQFNDRELDSHSLSQIRIIELLSKLLQQLSSKVPAKLQAGKINSNPDNETEVKDPLTVKLEGLSKDLVECLIDGLSSHTNLYIVESWTSLLTECIPLFGDFIIQVLLPLVECLCSQVLKSFDLIKLSYDGGNESISLSVLFCYIKAIEKLLSSAHKHISLEENKPSTNKTTAEPGFFGVVMSGVFTVESPMARSNTVNNRLTVLLCFQDVIHVCYDIWTWVEENNKQVKSIDSRPYHSSRLKFWTRKIMESLYTMETLETLETFIGIGNSSPHIFKILHGLDGSKPKSTIPYLINSIVSRVNPSSIDQKDRSTLTANLSEVDLMKFLVEYLKSLENDAIGEIWNECIGFLREVQNSHTIYRHILPDVFRFVAVMANKVETVHFGEQRRVRRDLADLFLRLFNLSLSSRSIISSVVDTTSTSLSEKAAGSDPGFISTDSLTDKADDPSSSSGGPNLAFGKIVQESLAQALQDIIPSLRAILKDNDKVITALSSIVTTLISTAAKSKNFPSSFTPQLTSLLQAVVKVPQSQKAWKPAVGDLILDQRFLTMPVAQAESWKSLVSKWAQADKERLQDYIARLLTHGSNSNVLFGWTDQESTNRKRNVDRLSFIYLSGNSDGYLLNMRTVINKLEEIMVAEPAVKAEVYTCLRAIVLKLDPTHLSSIWTFVYIELEKTFNSILAIEDVSTIKEDHLRVLVSACKLLDTLLVLNLDDFKMHEWLFVCDNMDAIFKNSDLPPSGIIDKIASSGLLTMPSNEEESFDYNPKTKLRRPFLINKGKISTLGQLKPFFDHITIYSYEGIYSLAPPDIKACEEEVMLDLFENK</sequence>
<comment type="subcellular location">
    <subcellularLocation>
        <location evidence="1">Golgi apparatus membrane</location>
        <topology evidence="1">Peripheral membrane protein</topology>
    </subcellularLocation>
</comment>
<evidence type="ECO:0000256" key="1">
    <source>
        <dbReference type="ARBA" id="ARBA00004395"/>
    </source>
</evidence>
<dbReference type="InterPro" id="IPR056457">
    <property type="entry name" value="DOP1_C"/>
</dbReference>
<keyword evidence="12" id="KW-1185">Reference proteome</keyword>
<comment type="similarity">
    <text evidence="6">Belongs to the DOP1 family.</text>
</comment>
<dbReference type="Pfam" id="PF24597">
    <property type="entry name" value="TPR_DOP1_M"/>
    <property type="match status" value="1"/>
</dbReference>
<accession>A0A0J9XIF6</accession>
<organism evidence="11 12">
    <name type="scientific">Geotrichum candidum</name>
    <name type="common">Oospora lactis</name>
    <name type="synonym">Dipodascus geotrichum</name>
    <dbReference type="NCBI Taxonomy" id="1173061"/>
    <lineage>
        <taxon>Eukaryota</taxon>
        <taxon>Fungi</taxon>
        <taxon>Dikarya</taxon>
        <taxon>Ascomycota</taxon>
        <taxon>Saccharomycotina</taxon>
        <taxon>Dipodascomycetes</taxon>
        <taxon>Dipodascales</taxon>
        <taxon>Dipodascaceae</taxon>
        <taxon>Geotrichum</taxon>
    </lineage>
</organism>
<evidence type="ECO:0000259" key="10">
    <source>
        <dbReference type="Pfam" id="PF24598"/>
    </source>
</evidence>
<dbReference type="GO" id="GO:0005802">
    <property type="term" value="C:trans-Golgi network"/>
    <property type="evidence" value="ECO:0007669"/>
    <property type="project" value="TreeGrafter"/>
</dbReference>
<dbReference type="GO" id="GO:0000139">
    <property type="term" value="C:Golgi membrane"/>
    <property type="evidence" value="ECO:0007669"/>
    <property type="project" value="UniProtKB-SubCell"/>
</dbReference>
<evidence type="ECO:0000259" key="8">
    <source>
        <dbReference type="Pfam" id="PF04118"/>
    </source>
</evidence>
<feature type="domain" description="DOP1-like C-terminal" evidence="10">
    <location>
        <begin position="1233"/>
        <end position="1707"/>
    </location>
</feature>
<dbReference type="InterPro" id="IPR007249">
    <property type="entry name" value="DOP1_N"/>
</dbReference>
<dbReference type="InterPro" id="IPR056458">
    <property type="entry name" value="TPR_DOP1_M"/>
</dbReference>
<feature type="region of interest" description="Disordered" evidence="7">
    <location>
        <begin position="1330"/>
        <end position="1358"/>
    </location>
</feature>
<dbReference type="Pfam" id="PF24598">
    <property type="entry name" value="DOP1_C"/>
    <property type="match status" value="1"/>
</dbReference>
<evidence type="ECO:0000256" key="6">
    <source>
        <dbReference type="ARBA" id="ARBA00046326"/>
    </source>
</evidence>
<keyword evidence="2" id="KW-0813">Transport</keyword>
<keyword evidence="4" id="KW-0333">Golgi apparatus</keyword>
<dbReference type="PANTHER" id="PTHR14042">
    <property type="entry name" value="DOPEY-RELATED"/>
    <property type="match status" value="1"/>
</dbReference>
<gene>
    <name evidence="11" type="ORF">BN980_GECA20s01077g</name>
</gene>
<evidence type="ECO:0000256" key="4">
    <source>
        <dbReference type="ARBA" id="ARBA00023034"/>
    </source>
</evidence>
<protein>
    <submittedName>
        <fullName evidence="11">Similar to Saccharomyces cerevisiae YDR141C DOP1 Golgi-localized, leucine-zipper domain containing protein</fullName>
    </submittedName>
</protein>
<evidence type="ECO:0000259" key="9">
    <source>
        <dbReference type="Pfam" id="PF24597"/>
    </source>
</evidence>
<name>A0A0J9XIF6_GEOCN</name>
<reference evidence="11" key="1">
    <citation type="submission" date="2014-03" db="EMBL/GenBank/DDBJ databases">
        <authorList>
            <person name="Casaregola S."/>
        </authorList>
    </citation>
    <scope>NUCLEOTIDE SEQUENCE [LARGE SCALE GENOMIC DNA]</scope>
    <source>
        <strain evidence="11">CLIB 918</strain>
    </source>
</reference>
<evidence type="ECO:0000256" key="2">
    <source>
        <dbReference type="ARBA" id="ARBA00022448"/>
    </source>
</evidence>
<dbReference type="GO" id="GO:0005768">
    <property type="term" value="C:endosome"/>
    <property type="evidence" value="ECO:0007669"/>
    <property type="project" value="TreeGrafter"/>
</dbReference>
<dbReference type="EMBL" id="CCBN010000020">
    <property type="protein sequence ID" value="CDO57318.1"/>
    <property type="molecule type" value="Genomic_DNA"/>
</dbReference>
<evidence type="ECO:0000256" key="3">
    <source>
        <dbReference type="ARBA" id="ARBA00022927"/>
    </source>
</evidence>
<dbReference type="OrthoDB" id="297643at2759"/>
<evidence type="ECO:0000256" key="7">
    <source>
        <dbReference type="SAM" id="MobiDB-lite"/>
    </source>
</evidence>
<dbReference type="PANTHER" id="PTHR14042:SF24">
    <property type="entry name" value="PROTEIN DOPEY-1 HOMOLOG"/>
    <property type="match status" value="1"/>
</dbReference>
<evidence type="ECO:0000313" key="12">
    <source>
        <dbReference type="Proteomes" id="UP000242525"/>
    </source>
</evidence>
<dbReference type="InterPro" id="IPR040314">
    <property type="entry name" value="DOP1"/>
</dbReference>
<keyword evidence="3" id="KW-0653">Protein transport</keyword>
<dbReference type="GO" id="GO:0006895">
    <property type="term" value="P:Golgi to endosome transport"/>
    <property type="evidence" value="ECO:0007669"/>
    <property type="project" value="InterPro"/>
</dbReference>
<dbReference type="GO" id="GO:0005829">
    <property type="term" value="C:cytosol"/>
    <property type="evidence" value="ECO:0007669"/>
    <property type="project" value="GOC"/>
</dbReference>
<evidence type="ECO:0000256" key="5">
    <source>
        <dbReference type="ARBA" id="ARBA00023136"/>
    </source>
</evidence>
<dbReference type="Pfam" id="PF04118">
    <property type="entry name" value="Dopey_N"/>
    <property type="match status" value="1"/>
</dbReference>
<feature type="domain" description="DOP1 N-terminal" evidence="8">
    <location>
        <begin position="27"/>
        <end position="343"/>
    </location>
</feature>
<comment type="caution">
    <text evidence="11">The sequence shown here is derived from an EMBL/GenBank/DDBJ whole genome shotgun (WGS) entry which is preliminary data.</text>
</comment>
<keyword evidence="5" id="KW-0472">Membrane</keyword>
<dbReference type="GO" id="GO:0015031">
    <property type="term" value="P:protein transport"/>
    <property type="evidence" value="ECO:0007669"/>
    <property type="project" value="UniProtKB-KW"/>
</dbReference>
<dbReference type="STRING" id="1173061.A0A0J9XIF6"/>